<dbReference type="Proteomes" id="UP000521943">
    <property type="component" value="Unassembled WGS sequence"/>
</dbReference>
<feature type="region of interest" description="Disordered" evidence="1">
    <location>
        <begin position="881"/>
        <end position="915"/>
    </location>
</feature>
<feature type="domain" description="CHAT" evidence="2">
    <location>
        <begin position="801"/>
        <end position="1033"/>
    </location>
</feature>
<dbReference type="EMBL" id="JACGCI010000031">
    <property type="protein sequence ID" value="KAF6755206.1"/>
    <property type="molecule type" value="Genomic_DNA"/>
</dbReference>
<proteinExistence type="predicted"/>
<comment type="caution">
    <text evidence="3">The sequence shown here is derived from an EMBL/GenBank/DDBJ whole genome shotgun (WGS) entry which is preliminary data.</text>
</comment>
<evidence type="ECO:0000313" key="3">
    <source>
        <dbReference type="EMBL" id="KAF6755206.1"/>
    </source>
</evidence>
<reference evidence="3 4" key="1">
    <citation type="submission" date="2020-07" db="EMBL/GenBank/DDBJ databases">
        <title>Comparative genomics of pyrophilous fungi reveals a link between fire events and developmental genes.</title>
        <authorList>
            <consortium name="DOE Joint Genome Institute"/>
            <person name="Steindorff A.S."/>
            <person name="Carver A."/>
            <person name="Calhoun S."/>
            <person name="Stillman K."/>
            <person name="Liu H."/>
            <person name="Lipzen A."/>
            <person name="Pangilinan J."/>
            <person name="Labutti K."/>
            <person name="Bruns T.D."/>
            <person name="Grigoriev I.V."/>
        </authorList>
    </citation>
    <scope>NUCLEOTIDE SEQUENCE [LARGE SCALE GENOMIC DNA]</scope>
    <source>
        <strain evidence="3 4">CBS 144469</strain>
    </source>
</reference>
<dbReference type="PANTHER" id="PTHR19959:SF119">
    <property type="entry name" value="FUNGAL LIPASE-LIKE DOMAIN-CONTAINING PROTEIN"/>
    <property type="match status" value="1"/>
</dbReference>
<sequence>MAQQNSLLIADKALERSHVLMINSIEAPGMPLSLTELCIFEAQASEQEQAKSFALVNTSPGCWAATDACFETTVTCIVKSDDGQDIGLIHLDVEETADGHSRAIELCDGDVQITMLWKCLDITSNQGDGSDDVAELFNHRGLDCFEEFQATGELSTLQDAIFMLLQAVNLTAPGHTNLPSRVNNLASLLAKRFERTGELSDMAHAIQLQQMVVDQIPKGHDDLPGYLGNLGSSFTLRFQRMGDPLDLSRAISMQQNAVDLTPVGDAALPTYLTNLGGALARRFEQTGEISDISQAISVQQRAVEATTQGSSKLRARLNNLGHSFTCRFQRTGELSDIAEAIALHDRAVHLTSRGHSDLPIHLDNLGGALIHRFKRTSDLSDLSRAIEAGQRAVDATPQGSTDLPARYSNLGHSYTARFEQTGDIADIDGAILMQQRALKLTPAGHNDLPTYLSNNGVSLSCRFVRTGSLSDITDAISLHRQAVDLTPYGHAELPSRLKSLATSLADRFTSTAETEDLKSSISYYKAAATATVGPPRTRMDAAKRWARILIQQYPQSPDVIDAFDRALALVASIAGLEKTVGGRYTQLKGISGLALEAAATACALNRADKALEWLEQGRCLVWSQINSLRTPLDNLRRRDENLAQALEDVSRALERAGASRAQAHVDMPLSQKISVEDEARAHLDLARKWDELLKTARAIPGFESFLMQSPCSTVMQNLPESGPIIVINVDANRCDALALLSGLDEPLHIPLPNFSMEKASRYRTELGSQLRGHSLRSRDLEARGVRPTRIGNQTWDSPVHKVLRGLWKEVVKPILDALGFSKVDEAAEKVPPRLWWCPTGPLSFLPLHAAGIYRGSDQDSVLNYVVSSYSPTVTSLTDRVKNDRSHSSTAQGLFLTSQPSVPGAPPIPGTTKEMEGDDITVEECLERMKEFGCIHLACHGSQNAAEPLRSRFLFHQGSLELGTILQSNLMHADLAFLSACQTSTGQETLSDEAVHLAAGMLAAGYRRVVGTMWSIGDQPAEEVATSFYEYLLDSIAVSSSSTIIIDDTFDTLSMIPPPTRAPVIYVGYKLPLAQFKDMMDEIPSYKALRELEFDGIPDEFVPSVYARWRRKLPPTLRSRAPQILGYWRDDESHSGPCDDVMCLLRYTTYKGEEQYRNPDHPDAFKFRVEKDSDVRCRDAFIRFFRSQGVTSVTAVDFTYAFVAGKHPKDRVPY</sequence>
<dbReference type="InterPro" id="IPR011990">
    <property type="entry name" value="TPR-like_helical_dom_sf"/>
</dbReference>
<dbReference type="PANTHER" id="PTHR19959">
    <property type="entry name" value="KINESIN LIGHT CHAIN"/>
    <property type="match status" value="1"/>
</dbReference>
<keyword evidence="4" id="KW-1185">Reference proteome</keyword>
<accession>A0A8H6I0N1</accession>
<feature type="compositionally biased region" description="Polar residues" evidence="1">
    <location>
        <begin position="887"/>
        <end position="900"/>
    </location>
</feature>
<dbReference type="AlphaFoldDB" id="A0A8H6I0N1"/>
<evidence type="ECO:0000259" key="2">
    <source>
        <dbReference type="Pfam" id="PF12770"/>
    </source>
</evidence>
<dbReference type="Gene3D" id="1.25.40.10">
    <property type="entry name" value="Tetratricopeptide repeat domain"/>
    <property type="match status" value="2"/>
</dbReference>
<evidence type="ECO:0000313" key="4">
    <source>
        <dbReference type="Proteomes" id="UP000521943"/>
    </source>
</evidence>
<protein>
    <submittedName>
        <fullName evidence="3">CHAT domain-containing protein</fullName>
    </submittedName>
</protein>
<dbReference type="Pfam" id="PF12770">
    <property type="entry name" value="CHAT"/>
    <property type="match status" value="1"/>
</dbReference>
<organism evidence="3 4">
    <name type="scientific">Ephemerocybe angulata</name>
    <dbReference type="NCBI Taxonomy" id="980116"/>
    <lineage>
        <taxon>Eukaryota</taxon>
        <taxon>Fungi</taxon>
        <taxon>Dikarya</taxon>
        <taxon>Basidiomycota</taxon>
        <taxon>Agaricomycotina</taxon>
        <taxon>Agaricomycetes</taxon>
        <taxon>Agaricomycetidae</taxon>
        <taxon>Agaricales</taxon>
        <taxon>Agaricineae</taxon>
        <taxon>Psathyrellaceae</taxon>
        <taxon>Ephemerocybe</taxon>
    </lineage>
</organism>
<dbReference type="InterPro" id="IPR024983">
    <property type="entry name" value="CHAT_dom"/>
</dbReference>
<evidence type="ECO:0000256" key="1">
    <source>
        <dbReference type="SAM" id="MobiDB-lite"/>
    </source>
</evidence>
<gene>
    <name evidence="3" type="ORF">DFP72DRAFT_1122918</name>
</gene>
<name>A0A8H6I0N1_9AGAR</name>
<dbReference type="OrthoDB" id="9991317at2759"/>